<evidence type="ECO:0000313" key="1">
    <source>
        <dbReference type="EMBL" id="KFM71997.1"/>
    </source>
</evidence>
<dbReference type="PANTHER" id="PTHR47331">
    <property type="entry name" value="PHD-TYPE DOMAIN-CONTAINING PROTEIN"/>
    <property type="match status" value="1"/>
</dbReference>
<evidence type="ECO:0000313" key="2">
    <source>
        <dbReference type="Proteomes" id="UP000054359"/>
    </source>
</evidence>
<dbReference type="AlphaFoldDB" id="A0A087U3Q8"/>
<dbReference type="OMA" id="RTINQMM"/>
<dbReference type="OrthoDB" id="6423987at2759"/>
<dbReference type="PANTHER" id="PTHR47331:SF1">
    <property type="entry name" value="GAG-LIKE PROTEIN"/>
    <property type="match status" value="1"/>
</dbReference>
<sequence>MRVFRQHFLLLSNLYQIPSGQDKVRRVIDKCMTCFRTRNRTINQMMGDLPRDRVVTTKPFEKTGLLFSGPVITKHNLNRSRVTLKSYIFALVQRLFIHLEIVLNLCTEAFTLCFRSLLPKTLQTHHCLE</sequence>
<reference evidence="1 2" key="1">
    <citation type="submission" date="2013-11" db="EMBL/GenBank/DDBJ databases">
        <title>Genome sequencing of Stegodyphus mimosarum.</title>
        <authorList>
            <person name="Bechsgaard J."/>
        </authorList>
    </citation>
    <scope>NUCLEOTIDE SEQUENCE [LARGE SCALE GENOMIC DNA]</scope>
</reference>
<feature type="non-terminal residue" evidence="1">
    <location>
        <position position="129"/>
    </location>
</feature>
<proteinExistence type="predicted"/>
<dbReference type="EMBL" id="KK118026">
    <property type="protein sequence ID" value="KFM71997.1"/>
    <property type="molecule type" value="Genomic_DNA"/>
</dbReference>
<organism evidence="1 2">
    <name type="scientific">Stegodyphus mimosarum</name>
    <name type="common">African social velvet spider</name>
    <dbReference type="NCBI Taxonomy" id="407821"/>
    <lineage>
        <taxon>Eukaryota</taxon>
        <taxon>Metazoa</taxon>
        <taxon>Ecdysozoa</taxon>
        <taxon>Arthropoda</taxon>
        <taxon>Chelicerata</taxon>
        <taxon>Arachnida</taxon>
        <taxon>Araneae</taxon>
        <taxon>Araneomorphae</taxon>
        <taxon>Entelegynae</taxon>
        <taxon>Eresoidea</taxon>
        <taxon>Eresidae</taxon>
        <taxon>Stegodyphus</taxon>
    </lineage>
</organism>
<gene>
    <name evidence="1" type="ORF">X975_26619</name>
</gene>
<accession>A0A087U3Q8</accession>
<keyword evidence="2" id="KW-1185">Reference proteome</keyword>
<dbReference type="Proteomes" id="UP000054359">
    <property type="component" value="Unassembled WGS sequence"/>
</dbReference>
<name>A0A087U3Q8_STEMI</name>
<protein>
    <submittedName>
        <fullName evidence="1">Uncharacterized protein</fullName>
    </submittedName>
</protein>
<dbReference type="STRING" id="407821.A0A087U3Q8"/>